<evidence type="ECO:0000256" key="1">
    <source>
        <dbReference type="SAM" id="Phobius"/>
    </source>
</evidence>
<reference evidence="2" key="1">
    <citation type="submission" date="2021-06" db="EMBL/GenBank/DDBJ databases">
        <authorList>
            <person name="Kallberg Y."/>
            <person name="Tangrot J."/>
            <person name="Rosling A."/>
        </authorList>
    </citation>
    <scope>NUCLEOTIDE SEQUENCE</scope>
    <source>
        <strain evidence="2">MA453B</strain>
    </source>
</reference>
<keyword evidence="1" id="KW-1133">Transmembrane helix</keyword>
<evidence type="ECO:0000313" key="3">
    <source>
        <dbReference type="Proteomes" id="UP000789405"/>
    </source>
</evidence>
<sequence>MFKNEISMEQLILIGTVILISYFAYWVIISTKCRGSPHQRTRRTELITVDNEMSQRQHDNETNITINDTHSELQTPPPTYTKTILDMGLPPPYTSESDSINHRAVIINGYSSSIGEGTSQLATSSRIQTPPLSYHQI</sequence>
<evidence type="ECO:0000313" key="2">
    <source>
        <dbReference type="EMBL" id="CAG8756383.1"/>
    </source>
</evidence>
<dbReference type="OrthoDB" id="2335851at2759"/>
<feature type="transmembrane region" description="Helical" evidence="1">
    <location>
        <begin position="12"/>
        <end position="29"/>
    </location>
</feature>
<keyword evidence="1" id="KW-0472">Membrane</keyword>
<comment type="caution">
    <text evidence="2">The sequence shown here is derived from an EMBL/GenBank/DDBJ whole genome shotgun (WGS) entry which is preliminary data.</text>
</comment>
<proteinExistence type="predicted"/>
<organism evidence="2 3">
    <name type="scientific">Dentiscutata erythropus</name>
    <dbReference type="NCBI Taxonomy" id="1348616"/>
    <lineage>
        <taxon>Eukaryota</taxon>
        <taxon>Fungi</taxon>
        <taxon>Fungi incertae sedis</taxon>
        <taxon>Mucoromycota</taxon>
        <taxon>Glomeromycotina</taxon>
        <taxon>Glomeromycetes</taxon>
        <taxon>Diversisporales</taxon>
        <taxon>Gigasporaceae</taxon>
        <taxon>Dentiscutata</taxon>
    </lineage>
</organism>
<gene>
    <name evidence="2" type="ORF">DERYTH_LOCUS17371</name>
</gene>
<name>A0A9N9IZ87_9GLOM</name>
<protein>
    <submittedName>
        <fullName evidence="2">6248_t:CDS:1</fullName>
    </submittedName>
</protein>
<dbReference type="EMBL" id="CAJVPY010016306">
    <property type="protein sequence ID" value="CAG8756383.1"/>
    <property type="molecule type" value="Genomic_DNA"/>
</dbReference>
<accession>A0A9N9IZ87</accession>
<dbReference type="Proteomes" id="UP000789405">
    <property type="component" value="Unassembled WGS sequence"/>
</dbReference>
<keyword evidence="1" id="KW-0812">Transmembrane</keyword>
<keyword evidence="3" id="KW-1185">Reference proteome</keyword>
<dbReference type="AlphaFoldDB" id="A0A9N9IZ87"/>